<evidence type="ECO:0008006" key="4">
    <source>
        <dbReference type="Google" id="ProtNLM"/>
    </source>
</evidence>
<dbReference type="Proteomes" id="UP000178302">
    <property type="component" value="Unassembled WGS sequence"/>
</dbReference>
<dbReference type="SUPFAM" id="SSF53756">
    <property type="entry name" value="UDP-Glycosyltransferase/glycogen phosphorylase"/>
    <property type="match status" value="1"/>
</dbReference>
<evidence type="ECO:0000313" key="3">
    <source>
        <dbReference type="Proteomes" id="UP000178302"/>
    </source>
</evidence>
<evidence type="ECO:0000313" key="2">
    <source>
        <dbReference type="EMBL" id="OHA14916.1"/>
    </source>
</evidence>
<dbReference type="PANTHER" id="PTHR46401:SF2">
    <property type="entry name" value="GLYCOSYLTRANSFERASE WBBK-RELATED"/>
    <property type="match status" value="1"/>
</dbReference>
<protein>
    <recommendedName>
        <fullName evidence="4">Glycosyl transferase family 1 domain-containing protein</fullName>
    </recommendedName>
</protein>
<dbReference type="AlphaFoldDB" id="A0A1G2LTF8"/>
<dbReference type="Gene3D" id="3.40.50.2000">
    <property type="entry name" value="Glycogen Phosphorylase B"/>
    <property type="match status" value="2"/>
</dbReference>
<dbReference type="EMBL" id="MHQZ01000001">
    <property type="protein sequence ID" value="OHA14916.1"/>
    <property type="molecule type" value="Genomic_DNA"/>
</dbReference>
<dbReference type="PANTHER" id="PTHR46401">
    <property type="entry name" value="GLYCOSYLTRANSFERASE WBBK-RELATED"/>
    <property type="match status" value="1"/>
</dbReference>
<evidence type="ECO:0000256" key="1">
    <source>
        <dbReference type="ARBA" id="ARBA00022679"/>
    </source>
</evidence>
<reference evidence="2 3" key="1">
    <citation type="journal article" date="2016" name="Nat. Commun.">
        <title>Thousands of microbial genomes shed light on interconnected biogeochemical processes in an aquifer system.</title>
        <authorList>
            <person name="Anantharaman K."/>
            <person name="Brown C.T."/>
            <person name="Hug L.A."/>
            <person name="Sharon I."/>
            <person name="Castelle C.J."/>
            <person name="Probst A.J."/>
            <person name="Thomas B.C."/>
            <person name="Singh A."/>
            <person name="Wilkins M.J."/>
            <person name="Karaoz U."/>
            <person name="Brodie E.L."/>
            <person name="Williams K.H."/>
            <person name="Hubbard S.S."/>
            <person name="Banfield J.F."/>
        </authorList>
    </citation>
    <scope>NUCLEOTIDE SEQUENCE [LARGE SCALE GENOMIC DNA]</scope>
</reference>
<dbReference type="GO" id="GO:0009103">
    <property type="term" value="P:lipopolysaccharide biosynthetic process"/>
    <property type="evidence" value="ECO:0007669"/>
    <property type="project" value="TreeGrafter"/>
</dbReference>
<comment type="caution">
    <text evidence="2">The sequence shown here is derived from an EMBL/GenBank/DDBJ whole genome shotgun (WGS) entry which is preliminary data.</text>
</comment>
<sequence length="355" mass="41300">MKEENLKILIATGIFPPDVGGPAKYAKNLQEQFLNRRFFVKVLAYGIEKKLPFFARHIFYFLKIIFNLNKVDLIIALDLISTGFPSVLAARIFKKKIILRTGGDFLWETYVERTGNLISLSDFYKNIPPLPLKHKIILILQRFVLSDSSAVVFNSFWQRDFFKRIYRLDSEKLFVVENFYPVKFAEDGAEQFHRVNGGKFASPEPKEKIFIFAGRKLKLKNLTLLEKIFGELKETRGDVKLEIVDNFSQTGLEEKIKNSYALILPSITDLAPNFIIEGLRANKPFILTNNCGLFEKLKDVGIFVDPFDKDDIKNKILFLSDEDNYKEYKNKIESFNFVHTWEEIADEFLAIYRML</sequence>
<organism evidence="2 3">
    <name type="scientific">Candidatus Tagabacteria bacterium RIFCSPLOWO2_01_FULL_39_11</name>
    <dbReference type="NCBI Taxonomy" id="1802295"/>
    <lineage>
        <taxon>Bacteria</taxon>
        <taxon>Candidatus Tagaibacteriota</taxon>
    </lineage>
</organism>
<keyword evidence="1" id="KW-0808">Transferase</keyword>
<gene>
    <name evidence="2" type="ORF">A2909_01580</name>
</gene>
<proteinExistence type="predicted"/>
<dbReference type="CDD" id="cd03801">
    <property type="entry name" value="GT4_PimA-like"/>
    <property type="match status" value="1"/>
</dbReference>
<accession>A0A1G2LTF8</accession>
<dbReference type="GO" id="GO:0016757">
    <property type="term" value="F:glycosyltransferase activity"/>
    <property type="evidence" value="ECO:0007669"/>
    <property type="project" value="TreeGrafter"/>
</dbReference>
<name>A0A1G2LTF8_9BACT</name>